<evidence type="ECO:0000313" key="8">
    <source>
        <dbReference type="Proteomes" id="UP001595607"/>
    </source>
</evidence>
<evidence type="ECO:0000256" key="2">
    <source>
        <dbReference type="ARBA" id="ARBA00023125"/>
    </source>
</evidence>
<sequence length="196" mass="21234">MSAPEKIAIVDDDDSLREAALLVLDRTGREISGFESGEAFLATGSESDWDVVFLDLKMPGPSGFDVLRDLSRRGKPDYPVVMISAHGDVKAAVQAMRLGAVSFIEKPFSAEELEAAITEARETSELGSAARQEALSRLTPREKEVAELLNEGLSNKEVALELDCSPRTVEIHRSRVLDKLGVRNVAGLVRLLSSLG</sequence>
<dbReference type="PROSITE" id="PS50110">
    <property type="entry name" value="RESPONSE_REGULATORY"/>
    <property type="match status" value="1"/>
</dbReference>
<dbReference type="SMART" id="SM00421">
    <property type="entry name" value="HTH_LUXR"/>
    <property type="match status" value="1"/>
</dbReference>
<dbReference type="SUPFAM" id="SSF46894">
    <property type="entry name" value="C-terminal effector domain of the bipartite response regulators"/>
    <property type="match status" value="1"/>
</dbReference>
<evidence type="ECO:0000256" key="3">
    <source>
        <dbReference type="ARBA" id="ARBA00023163"/>
    </source>
</evidence>
<dbReference type="PRINTS" id="PR00038">
    <property type="entry name" value="HTHLUXR"/>
</dbReference>
<dbReference type="InterPro" id="IPR016032">
    <property type="entry name" value="Sig_transdc_resp-reg_C-effctor"/>
</dbReference>
<keyword evidence="2" id="KW-0238">DNA-binding</keyword>
<keyword evidence="4" id="KW-0597">Phosphoprotein</keyword>
<dbReference type="InterPro" id="IPR001789">
    <property type="entry name" value="Sig_transdc_resp-reg_receiver"/>
</dbReference>
<dbReference type="SUPFAM" id="SSF52172">
    <property type="entry name" value="CheY-like"/>
    <property type="match status" value="1"/>
</dbReference>
<keyword evidence="3" id="KW-0804">Transcription</keyword>
<accession>A0ABV7M8U9</accession>
<dbReference type="PANTHER" id="PTHR44688">
    <property type="entry name" value="DNA-BINDING TRANSCRIPTIONAL ACTIVATOR DEVR_DOSR"/>
    <property type="match status" value="1"/>
</dbReference>
<dbReference type="InterPro" id="IPR000792">
    <property type="entry name" value="Tscrpt_reg_LuxR_C"/>
</dbReference>
<evidence type="ECO:0000259" key="6">
    <source>
        <dbReference type="PROSITE" id="PS50110"/>
    </source>
</evidence>
<dbReference type="InterPro" id="IPR036388">
    <property type="entry name" value="WH-like_DNA-bd_sf"/>
</dbReference>
<dbReference type="CDD" id="cd06170">
    <property type="entry name" value="LuxR_C_like"/>
    <property type="match status" value="1"/>
</dbReference>
<organism evidence="7 8">
    <name type="scientific">Parvularcula lutaonensis</name>
    <dbReference type="NCBI Taxonomy" id="491923"/>
    <lineage>
        <taxon>Bacteria</taxon>
        <taxon>Pseudomonadati</taxon>
        <taxon>Pseudomonadota</taxon>
        <taxon>Alphaproteobacteria</taxon>
        <taxon>Parvularculales</taxon>
        <taxon>Parvularculaceae</taxon>
        <taxon>Parvularcula</taxon>
    </lineage>
</organism>
<dbReference type="Proteomes" id="UP001595607">
    <property type="component" value="Unassembled WGS sequence"/>
</dbReference>
<dbReference type="Pfam" id="PF00072">
    <property type="entry name" value="Response_reg"/>
    <property type="match status" value="1"/>
</dbReference>
<dbReference type="PANTHER" id="PTHR44688:SF16">
    <property type="entry name" value="DNA-BINDING TRANSCRIPTIONAL ACTIVATOR DEVR_DOSR"/>
    <property type="match status" value="1"/>
</dbReference>
<dbReference type="SMART" id="SM00448">
    <property type="entry name" value="REC"/>
    <property type="match status" value="1"/>
</dbReference>
<comment type="caution">
    <text evidence="7">The sequence shown here is derived from an EMBL/GenBank/DDBJ whole genome shotgun (WGS) entry which is preliminary data.</text>
</comment>
<feature type="domain" description="HTH luxR-type" evidence="5">
    <location>
        <begin position="131"/>
        <end position="196"/>
    </location>
</feature>
<evidence type="ECO:0000256" key="1">
    <source>
        <dbReference type="ARBA" id="ARBA00023015"/>
    </source>
</evidence>
<feature type="domain" description="Response regulatory" evidence="6">
    <location>
        <begin position="6"/>
        <end position="121"/>
    </location>
</feature>
<evidence type="ECO:0000259" key="5">
    <source>
        <dbReference type="PROSITE" id="PS50043"/>
    </source>
</evidence>
<reference evidence="8" key="1">
    <citation type="journal article" date="2019" name="Int. J. Syst. Evol. Microbiol.">
        <title>The Global Catalogue of Microorganisms (GCM) 10K type strain sequencing project: providing services to taxonomists for standard genome sequencing and annotation.</title>
        <authorList>
            <consortium name="The Broad Institute Genomics Platform"/>
            <consortium name="The Broad Institute Genome Sequencing Center for Infectious Disease"/>
            <person name="Wu L."/>
            <person name="Ma J."/>
        </authorList>
    </citation>
    <scope>NUCLEOTIDE SEQUENCE [LARGE SCALE GENOMIC DNA]</scope>
    <source>
        <strain evidence="8">KCTC 22245</strain>
    </source>
</reference>
<proteinExistence type="predicted"/>
<dbReference type="PROSITE" id="PS00622">
    <property type="entry name" value="HTH_LUXR_1"/>
    <property type="match status" value="1"/>
</dbReference>
<dbReference type="Gene3D" id="3.40.50.2300">
    <property type="match status" value="1"/>
</dbReference>
<dbReference type="EMBL" id="JBHRVA010000002">
    <property type="protein sequence ID" value="MFC3301844.1"/>
    <property type="molecule type" value="Genomic_DNA"/>
</dbReference>
<keyword evidence="8" id="KW-1185">Reference proteome</keyword>
<protein>
    <submittedName>
        <fullName evidence="7">Response regulator transcription factor</fullName>
    </submittedName>
</protein>
<dbReference type="Pfam" id="PF00196">
    <property type="entry name" value="GerE"/>
    <property type="match status" value="1"/>
</dbReference>
<evidence type="ECO:0000256" key="4">
    <source>
        <dbReference type="PROSITE-ProRule" id="PRU00169"/>
    </source>
</evidence>
<feature type="modified residue" description="4-aspartylphosphate" evidence="4">
    <location>
        <position position="55"/>
    </location>
</feature>
<dbReference type="PROSITE" id="PS50043">
    <property type="entry name" value="HTH_LUXR_2"/>
    <property type="match status" value="1"/>
</dbReference>
<dbReference type="Gene3D" id="1.10.10.10">
    <property type="entry name" value="Winged helix-like DNA-binding domain superfamily/Winged helix DNA-binding domain"/>
    <property type="match status" value="1"/>
</dbReference>
<evidence type="ECO:0000313" key="7">
    <source>
        <dbReference type="EMBL" id="MFC3301844.1"/>
    </source>
</evidence>
<gene>
    <name evidence="7" type="ORF">ACFONP_03785</name>
</gene>
<name>A0ABV7M8U9_9PROT</name>
<dbReference type="InterPro" id="IPR011006">
    <property type="entry name" value="CheY-like_superfamily"/>
</dbReference>
<keyword evidence="1" id="KW-0805">Transcription regulation</keyword>
<dbReference type="RefSeq" id="WP_189573620.1">
    <property type="nucleotide sequence ID" value="NZ_BMXU01000001.1"/>
</dbReference>